<dbReference type="Gene3D" id="3.40.50.2300">
    <property type="match status" value="1"/>
</dbReference>
<protein>
    <recommendedName>
        <fullName evidence="2">histidine kinase</fullName>
        <ecNumber evidence="2">2.7.13.3</ecNumber>
    </recommendedName>
</protein>
<dbReference type="EC" id="2.7.13.3" evidence="2"/>
<feature type="coiled-coil region" evidence="7">
    <location>
        <begin position="58"/>
        <end position="95"/>
    </location>
</feature>
<dbReference type="SMART" id="SM00448">
    <property type="entry name" value="REC"/>
    <property type="match status" value="1"/>
</dbReference>
<dbReference type="SUPFAM" id="SSF47384">
    <property type="entry name" value="Homodimeric domain of signal transducing histidine kinase"/>
    <property type="match status" value="1"/>
</dbReference>
<dbReference type="InterPro" id="IPR001789">
    <property type="entry name" value="Sig_transdc_resp-reg_receiver"/>
</dbReference>
<dbReference type="InterPro" id="IPR004358">
    <property type="entry name" value="Sig_transdc_His_kin-like_C"/>
</dbReference>
<evidence type="ECO:0000259" key="8">
    <source>
        <dbReference type="PROSITE" id="PS50109"/>
    </source>
</evidence>
<name>A0A0P1E8K4_9RHOB</name>
<keyword evidence="3 6" id="KW-0597">Phosphoprotein</keyword>
<dbReference type="GO" id="GO:0009927">
    <property type="term" value="F:histidine phosphotransfer kinase activity"/>
    <property type="evidence" value="ECO:0007669"/>
    <property type="project" value="TreeGrafter"/>
</dbReference>
<dbReference type="InterPro" id="IPR036890">
    <property type="entry name" value="HATPase_C_sf"/>
</dbReference>
<evidence type="ECO:0000313" key="10">
    <source>
        <dbReference type="EMBL" id="CUH44826.1"/>
    </source>
</evidence>
<evidence type="ECO:0000259" key="9">
    <source>
        <dbReference type="PROSITE" id="PS50110"/>
    </source>
</evidence>
<evidence type="ECO:0000256" key="1">
    <source>
        <dbReference type="ARBA" id="ARBA00000085"/>
    </source>
</evidence>
<dbReference type="AlphaFoldDB" id="A0A0P1E8K4"/>
<reference evidence="11" key="1">
    <citation type="submission" date="2015-09" db="EMBL/GenBank/DDBJ databases">
        <authorList>
            <person name="Rodrigo-Torres L."/>
            <person name="Arahal D.R."/>
        </authorList>
    </citation>
    <scope>NUCLEOTIDE SEQUENCE [LARGE SCALE GENOMIC DNA]</scope>
    <source>
        <strain evidence="11">CECT 4293</strain>
    </source>
</reference>
<dbReference type="SUPFAM" id="SSF52172">
    <property type="entry name" value="CheY-like"/>
    <property type="match status" value="1"/>
</dbReference>
<evidence type="ECO:0000313" key="11">
    <source>
        <dbReference type="Proteomes" id="UP000050786"/>
    </source>
</evidence>
<evidence type="ECO:0000256" key="4">
    <source>
        <dbReference type="ARBA" id="ARBA00022679"/>
    </source>
</evidence>
<dbReference type="InterPro" id="IPR036097">
    <property type="entry name" value="HisK_dim/P_sf"/>
</dbReference>
<dbReference type="Gene3D" id="3.30.450.20">
    <property type="entry name" value="PAS domain"/>
    <property type="match status" value="1"/>
</dbReference>
<dbReference type="PRINTS" id="PR00344">
    <property type="entry name" value="BCTRLSENSOR"/>
</dbReference>
<dbReference type="Pfam" id="PF00072">
    <property type="entry name" value="Response_reg"/>
    <property type="match status" value="1"/>
</dbReference>
<keyword evidence="5" id="KW-0418">Kinase</keyword>
<dbReference type="FunFam" id="3.30.565.10:FF:000049">
    <property type="entry name" value="Two-component sensor histidine kinase"/>
    <property type="match status" value="1"/>
</dbReference>
<dbReference type="Gene3D" id="1.10.287.130">
    <property type="match status" value="1"/>
</dbReference>
<dbReference type="GO" id="GO:0000155">
    <property type="term" value="F:phosphorelay sensor kinase activity"/>
    <property type="evidence" value="ECO:0007669"/>
    <property type="project" value="InterPro"/>
</dbReference>
<keyword evidence="4 10" id="KW-0808">Transferase</keyword>
<dbReference type="GO" id="GO:0005886">
    <property type="term" value="C:plasma membrane"/>
    <property type="evidence" value="ECO:0007669"/>
    <property type="project" value="TreeGrafter"/>
</dbReference>
<dbReference type="Proteomes" id="UP000050786">
    <property type="component" value="Unassembled WGS sequence"/>
</dbReference>
<proteinExistence type="predicted"/>
<gene>
    <name evidence="10" type="primary">phoR_3</name>
    <name evidence="10" type="ORF">RUM4293_03732</name>
</gene>
<dbReference type="SUPFAM" id="SSF55785">
    <property type="entry name" value="PYP-like sensor domain (PAS domain)"/>
    <property type="match status" value="1"/>
</dbReference>
<dbReference type="PANTHER" id="PTHR43047:SF9">
    <property type="entry name" value="HISTIDINE KINASE"/>
    <property type="match status" value="1"/>
</dbReference>
<feature type="domain" description="Response regulatory" evidence="9">
    <location>
        <begin position="617"/>
        <end position="733"/>
    </location>
</feature>
<dbReference type="EMBL" id="CYPS01000057">
    <property type="protein sequence ID" value="CUH44826.1"/>
    <property type="molecule type" value="Genomic_DNA"/>
</dbReference>
<dbReference type="SUPFAM" id="SSF55874">
    <property type="entry name" value="ATPase domain of HSP90 chaperone/DNA topoisomerase II/histidine kinase"/>
    <property type="match status" value="1"/>
</dbReference>
<evidence type="ECO:0000256" key="6">
    <source>
        <dbReference type="PROSITE-ProRule" id="PRU00169"/>
    </source>
</evidence>
<dbReference type="PROSITE" id="PS50109">
    <property type="entry name" value="HIS_KIN"/>
    <property type="match status" value="1"/>
</dbReference>
<dbReference type="Pfam" id="PF12860">
    <property type="entry name" value="PAS_7"/>
    <property type="match status" value="2"/>
</dbReference>
<keyword evidence="7" id="KW-0175">Coiled coil</keyword>
<dbReference type="PANTHER" id="PTHR43047">
    <property type="entry name" value="TWO-COMPONENT HISTIDINE PROTEIN KINASE"/>
    <property type="match status" value="1"/>
</dbReference>
<dbReference type="InterPro" id="IPR005467">
    <property type="entry name" value="His_kinase_dom"/>
</dbReference>
<dbReference type="SMART" id="SM00388">
    <property type="entry name" value="HisKA"/>
    <property type="match status" value="1"/>
</dbReference>
<dbReference type="InterPro" id="IPR003661">
    <property type="entry name" value="HisK_dim/P_dom"/>
</dbReference>
<evidence type="ECO:0000256" key="2">
    <source>
        <dbReference type="ARBA" id="ARBA00012438"/>
    </source>
</evidence>
<dbReference type="InterPro" id="IPR035965">
    <property type="entry name" value="PAS-like_dom_sf"/>
</dbReference>
<dbReference type="Pfam" id="PF00512">
    <property type="entry name" value="HisKA"/>
    <property type="match status" value="1"/>
</dbReference>
<dbReference type="PROSITE" id="PS50110">
    <property type="entry name" value="RESPONSE_REGULATORY"/>
    <property type="match status" value="1"/>
</dbReference>
<evidence type="ECO:0000256" key="3">
    <source>
        <dbReference type="ARBA" id="ARBA00022553"/>
    </source>
</evidence>
<evidence type="ECO:0000256" key="7">
    <source>
        <dbReference type="SAM" id="Coils"/>
    </source>
</evidence>
<accession>A0A0P1E8K4</accession>
<dbReference type="Pfam" id="PF02518">
    <property type="entry name" value="HATPase_c"/>
    <property type="match status" value="1"/>
</dbReference>
<dbReference type="Gene3D" id="3.30.565.10">
    <property type="entry name" value="Histidine kinase-like ATPase, C-terminal domain"/>
    <property type="match status" value="1"/>
</dbReference>
<dbReference type="InterPro" id="IPR011006">
    <property type="entry name" value="CheY-like_superfamily"/>
</dbReference>
<feature type="modified residue" description="4-aspartylphosphate" evidence="6">
    <location>
        <position position="668"/>
    </location>
</feature>
<dbReference type="RefSeq" id="WP_058274770.1">
    <property type="nucleotide sequence ID" value="NZ_CYPS01000057.1"/>
</dbReference>
<dbReference type="CDD" id="cd00082">
    <property type="entry name" value="HisKA"/>
    <property type="match status" value="1"/>
</dbReference>
<dbReference type="InterPro" id="IPR003594">
    <property type="entry name" value="HATPase_dom"/>
</dbReference>
<keyword evidence="11" id="KW-1185">Reference proteome</keyword>
<feature type="domain" description="Histidine kinase" evidence="8">
    <location>
        <begin position="381"/>
        <end position="593"/>
    </location>
</feature>
<organism evidence="10 11">
    <name type="scientific">Ruegeria atlantica</name>
    <dbReference type="NCBI Taxonomy" id="81569"/>
    <lineage>
        <taxon>Bacteria</taxon>
        <taxon>Pseudomonadati</taxon>
        <taxon>Pseudomonadota</taxon>
        <taxon>Alphaproteobacteria</taxon>
        <taxon>Rhodobacterales</taxon>
        <taxon>Roseobacteraceae</taxon>
        <taxon>Ruegeria</taxon>
    </lineage>
</organism>
<comment type="catalytic activity">
    <reaction evidence="1">
        <text>ATP + protein L-histidine = ADP + protein N-phospho-L-histidine.</text>
        <dbReference type="EC" id="2.7.13.3"/>
    </reaction>
</comment>
<sequence length="734" mass="80449">MIESLTDPNDPLDRQNEKLLKIVAALMRRVEESTDASGAAYAQFQRAAMLEQEVRARTDDLERALDLLNDSNARLAQANQETEAARANLANAIEAVQEGFALFNRDEEMVLCNSRFGLHMPDIQTKLTPGLRFTDYVGLVSQSRFLSLPGVVSPKDWVQRRMARHAEDHVVFNICLSGNRWMQVSEHRTPDGGTVILQTDVTDIMRFERQERDRILDDKARLIRATLEHIDQGVCIFDSKLRLVGWNNRASELLAIPNAQFQMGAPFQTLFHRLSATISFEGGVSDADLLAWVNRSTERPPLQFQMHSGRAKILSVFSQEMPDRGFVISFTDVTAERKSAQALVEAKELLEQRVASRTMELADALNEAERANASKSRFVAAASHDLLQPLSAAKLYVSTLGSGLDKADARAVAVKAESALNSVEHILEALLDISKLDSGRASVHLSSVPVGELFSQMEDAFRPMAQAKGLGLRFVGTDTVVRSDASYLRRILQNLLSNAIRYTETGRVLVGVRRMGKTVSIQVWDTGIGIAPDQRGVVFQEFKRIHSDASAAEGMGLGLAIVERACGLLKHPINLQSELGRGTVFSITVPSAGQARDALNSGEPSIQSRSDVLHRTVALLIENDDNLRGALCMTMENWGVQVLEAASKDEAANLLREIGILPDVIVADFQLDGGKTGTEAIAELTREFGQLPGCIISADRSTELAASCKTAGYLLLPKPIDAQKLKSVLEASVS</sequence>
<evidence type="ECO:0000256" key="5">
    <source>
        <dbReference type="ARBA" id="ARBA00022777"/>
    </source>
</evidence>
<dbReference type="SMART" id="SM00387">
    <property type="entry name" value="HATPase_c"/>
    <property type="match status" value="1"/>
</dbReference>